<reference evidence="2" key="1">
    <citation type="submission" date="2011-08" db="EMBL/GenBank/DDBJ databases">
        <authorList>
            <person name="Rombauts S."/>
        </authorList>
    </citation>
    <scope>NUCLEOTIDE SEQUENCE</scope>
    <source>
        <strain evidence="2">London</strain>
    </source>
</reference>
<organism evidence="1 2">
    <name type="scientific">Tetranychus urticae</name>
    <name type="common">Two-spotted spider mite</name>
    <dbReference type="NCBI Taxonomy" id="32264"/>
    <lineage>
        <taxon>Eukaryota</taxon>
        <taxon>Metazoa</taxon>
        <taxon>Ecdysozoa</taxon>
        <taxon>Arthropoda</taxon>
        <taxon>Chelicerata</taxon>
        <taxon>Arachnida</taxon>
        <taxon>Acari</taxon>
        <taxon>Acariformes</taxon>
        <taxon>Trombidiformes</taxon>
        <taxon>Prostigmata</taxon>
        <taxon>Eleutherengona</taxon>
        <taxon>Raphignathae</taxon>
        <taxon>Tetranychoidea</taxon>
        <taxon>Tetranychidae</taxon>
        <taxon>Tetranychus</taxon>
    </lineage>
</organism>
<dbReference type="Proteomes" id="UP000015104">
    <property type="component" value="Unassembled WGS sequence"/>
</dbReference>
<keyword evidence="2" id="KW-1185">Reference proteome</keyword>
<reference evidence="1" key="2">
    <citation type="submission" date="2015-06" db="UniProtKB">
        <authorList>
            <consortium name="EnsemblMetazoa"/>
        </authorList>
    </citation>
    <scope>IDENTIFICATION</scope>
</reference>
<dbReference type="AlphaFoldDB" id="T1JPT6"/>
<evidence type="ECO:0000313" key="2">
    <source>
        <dbReference type="Proteomes" id="UP000015104"/>
    </source>
</evidence>
<dbReference type="EMBL" id="CAEY01000430">
    <property type="status" value="NOT_ANNOTATED_CDS"/>
    <property type="molecule type" value="Genomic_DNA"/>
</dbReference>
<dbReference type="HOGENOM" id="CLU_3280107_0_0_1"/>
<evidence type="ECO:0000313" key="1">
    <source>
        <dbReference type="EnsemblMetazoa" id="tetur01g00750.1"/>
    </source>
</evidence>
<sequence length="41" mass="5031">MYKLDISRQHQRRKVANFLNSQLNFCWAADRICFFRCESPH</sequence>
<name>T1JPT6_TETUR</name>
<protein>
    <submittedName>
        <fullName evidence="1">Uncharacterized protein</fullName>
    </submittedName>
</protein>
<proteinExistence type="predicted"/>
<accession>T1JPT6</accession>
<dbReference type="EnsemblMetazoa" id="tetur01g00750.1">
    <property type="protein sequence ID" value="tetur01g00750.1"/>
    <property type="gene ID" value="tetur01g00750"/>
</dbReference>